<sequence>MKKRRISPALFSYSKRNPSRLFFCLPVYGTIKKSVLKGASTVYVMVENQLSIYDFVEPFGGALDPNNRWIRLAEELNWAEMEQKYATNFGHAGAHALPFRMVFGSLVIREALELSDRQTVLNILENPYLQYFIGLPVFTHETPFAPHSLATFRKRIPKEEIKLVVKRLKKLTSEQKL</sequence>
<reference evidence="2" key="1">
    <citation type="journal article" date="2012" name="PLoS ONE">
        <title>Gene sets for utilization of primary and secondary nutrition supplies in the distal gut of endangered iberian lynx.</title>
        <authorList>
            <person name="Alcaide M."/>
            <person name="Messina E."/>
            <person name="Richter M."/>
            <person name="Bargiela R."/>
            <person name="Peplies J."/>
            <person name="Huws S.A."/>
            <person name="Newbold C.J."/>
            <person name="Golyshin P.N."/>
            <person name="Simon M.A."/>
            <person name="Lopez G."/>
            <person name="Yakimov M.M."/>
            <person name="Ferrer M."/>
        </authorList>
    </citation>
    <scope>NUCLEOTIDE SEQUENCE</scope>
</reference>
<proteinExistence type="predicted"/>
<accession>J9CXV9</accession>
<evidence type="ECO:0000313" key="2">
    <source>
        <dbReference type="EMBL" id="EJX05076.1"/>
    </source>
</evidence>
<feature type="domain" description="Transposase InsH N-terminal" evidence="1">
    <location>
        <begin position="63"/>
        <end position="155"/>
    </location>
</feature>
<dbReference type="AlphaFoldDB" id="J9CXV9"/>
<organism evidence="2">
    <name type="scientific">gut metagenome</name>
    <dbReference type="NCBI Taxonomy" id="749906"/>
    <lineage>
        <taxon>unclassified sequences</taxon>
        <taxon>metagenomes</taxon>
        <taxon>organismal metagenomes</taxon>
    </lineage>
</organism>
<comment type="caution">
    <text evidence="2">The sequence shown here is derived from an EMBL/GenBank/DDBJ whole genome shotgun (WGS) entry which is preliminary data.</text>
</comment>
<dbReference type="EMBL" id="AMCI01001589">
    <property type="protein sequence ID" value="EJX05076.1"/>
    <property type="molecule type" value="Genomic_DNA"/>
</dbReference>
<name>J9CXV9_9ZZZZ</name>
<protein>
    <submittedName>
        <fullName evidence="2">Protein containing DUF772</fullName>
    </submittedName>
</protein>
<gene>
    <name evidence="2" type="ORF">EVA_06814</name>
</gene>
<dbReference type="InterPro" id="IPR008490">
    <property type="entry name" value="Transposase_InsH_N"/>
</dbReference>
<evidence type="ECO:0000259" key="1">
    <source>
        <dbReference type="Pfam" id="PF05598"/>
    </source>
</evidence>
<dbReference type="Pfam" id="PF05598">
    <property type="entry name" value="DUF772"/>
    <property type="match status" value="1"/>
</dbReference>